<keyword evidence="8" id="KW-1185">Reference proteome</keyword>
<keyword evidence="3 4" id="KW-0012">Acyltransferase</keyword>
<dbReference type="PANTHER" id="PTHR10434:SF11">
    <property type="entry name" value="1-ACYL-SN-GLYCEROL-3-PHOSPHATE ACYLTRANSFERASE"/>
    <property type="match status" value="1"/>
</dbReference>
<dbReference type="EMBL" id="CP054706">
    <property type="protein sequence ID" value="QQK79964.1"/>
    <property type="molecule type" value="Genomic_DNA"/>
</dbReference>
<keyword evidence="4" id="KW-0594">Phospholipid biosynthesis</keyword>
<keyword evidence="4" id="KW-0444">Lipid biosynthesis</keyword>
<dbReference type="RefSeq" id="WP_200090139.1">
    <property type="nucleotide sequence ID" value="NZ_CP054706.1"/>
</dbReference>
<sequence length="212" mass="24243">MVYWLFKPIGIMVLHCFYKINMIGREHIPDGSFIIAANHHSNVDPIILSGMFKRPIHFLAKNELFNHPFTNWFLRRLHAIPVDRKSGIVIRPVRHSLNVIRRGEWFGIFPEGKRCKIGETVRPKKGVAFLSRKSSVPILPVAIVWGNKTLWQTPITLVIGKPIEPGHFPNTDNHALAQLVMDQIKELAEKEGQRVGSPSKNNDRAPRLNRES</sequence>
<keyword evidence="2 4" id="KW-0808">Transferase</keyword>
<evidence type="ECO:0000256" key="2">
    <source>
        <dbReference type="ARBA" id="ARBA00022679"/>
    </source>
</evidence>
<organism evidence="7 8">
    <name type="scientific">Salicibibacter cibi</name>
    <dbReference type="NCBI Taxonomy" id="2743001"/>
    <lineage>
        <taxon>Bacteria</taxon>
        <taxon>Bacillati</taxon>
        <taxon>Bacillota</taxon>
        <taxon>Bacilli</taxon>
        <taxon>Bacillales</taxon>
        <taxon>Bacillaceae</taxon>
        <taxon>Salicibibacter</taxon>
    </lineage>
</organism>
<dbReference type="EC" id="2.3.1.51" evidence="4"/>
<dbReference type="SMART" id="SM00563">
    <property type="entry name" value="PlsC"/>
    <property type="match status" value="1"/>
</dbReference>
<dbReference type="GO" id="GO:0016020">
    <property type="term" value="C:membrane"/>
    <property type="evidence" value="ECO:0007669"/>
    <property type="project" value="InterPro"/>
</dbReference>
<dbReference type="InterPro" id="IPR002123">
    <property type="entry name" value="Plipid/glycerol_acylTrfase"/>
</dbReference>
<evidence type="ECO:0000259" key="6">
    <source>
        <dbReference type="SMART" id="SM00563"/>
    </source>
</evidence>
<evidence type="ECO:0000256" key="4">
    <source>
        <dbReference type="RuleBase" id="RU361267"/>
    </source>
</evidence>
<gene>
    <name evidence="7" type="ORF">HUG20_08745</name>
</gene>
<dbReference type="SUPFAM" id="SSF69593">
    <property type="entry name" value="Glycerol-3-phosphate (1)-acyltransferase"/>
    <property type="match status" value="1"/>
</dbReference>
<dbReference type="NCBIfam" id="TIGR00530">
    <property type="entry name" value="AGP_acyltrn"/>
    <property type="match status" value="1"/>
</dbReference>
<feature type="region of interest" description="Disordered" evidence="5">
    <location>
        <begin position="189"/>
        <end position="212"/>
    </location>
</feature>
<evidence type="ECO:0000313" key="7">
    <source>
        <dbReference type="EMBL" id="QQK79964.1"/>
    </source>
</evidence>
<comment type="similarity">
    <text evidence="1 4">Belongs to the 1-acyl-sn-glycerol-3-phosphate acyltransferase family.</text>
</comment>
<dbReference type="GO" id="GO:0003841">
    <property type="term" value="F:1-acylglycerol-3-phosphate O-acyltransferase activity"/>
    <property type="evidence" value="ECO:0007669"/>
    <property type="project" value="UniProtKB-UniRule"/>
</dbReference>
<dbReference type="AlphaFoldDB" id="A0A7T7CFG4"/>
<evidence type="ECO:0000256" key="3">
    <source>
        <dbReference type="ARBA" id="ARBA00023315"/>
    </source>
</evidence>
<dbReference type="PANTHER" id="PTHR10434">
    <property type="entry name" value="1-ACYL-SN-GLYCEROL-3-PHOSPHATE ACYLTRANSFERASE"/>
    <property type="match status" value="1"/>
</dbReference>
<proteinExistence type="inferred from homology"/>
<keyword evidence="4" id="KW-0443">Lipid metabolism</keyword>
<comment type="catalytic activity">
    <reaction evidence="4">
        <text>a 1-acyl-sn-glycero-3-phosphate + an acyl-CoA = a 1,2-diacyl-sn-glycero-3-phosphate + CoA</text>
        <dbReference type="Rhea" id="RHEA:19709"/>
        <dbReference type="ChEBI" id="CHEBI:57287"/>
        <dbReference type="ChEBI" id="CHEBI:57970"/>
        <dbReference type="ChEBI" id="CHEBI:58342"/>
        <dbReference type="ChEBI" id="CHEBI:58608"/>
        <dbReference type="EC" id="2.3.1.51"/>
    </reaction>
</comment>
<protein>
    <recommendedName>
        <fullName evidence="4">1-acyl-sn-glycerol-3-phosphate acyltransferase</fullName>
        <ecNumber evidence="4">2.3.1.51</ecNumber>
    </recommendedName>
</protein>
<evidence type="ECO:0000256" key="5">
    <source>
        <dbReference type="SAM" id="MobiDB-lite"/>
    </source>
</evidence>
<comment type="domain">
    <text evidence="4">The HXXXXD motif is essential for acyltransferase activity and may constitute the binding site for the phosphate moiety of the glycerol-3-phosphate.</text>
</comment>
<feature type="domain" description="Phospholipid/glycerol acyltransferase" evidence="6">
    <location>
        <begin position="33"/>
        <end position="146"/>
    </location>
</feature>
<dbReference type="InterPro" id="IPR004552">
    <property type="entry name" value="AGP_acyltrans"/>
</dbReference>
<feature type="compositionally biased region" description="Basic and acidic residues" evidence="5">
    <location>
        <begin position="201"/>
        <end position="212"/>
    </location>
</feature>
<evidence type="ECO:0000313" key="8">
    <source>
        <dbReference type="Proteomes" id="UP000595349"/>
    </source>
</evidence>
<dbReference type="CDD" id="cd07989">
    <property type="entry name" value="LPLAT_AGPAT-like"/>
    <property type="match status" value="1"/>
</dbReference>
<dbReference type="GO" id="GO:0006654">
    <property type="term" value="P:phosphatidic acid biosynthetic process"/>
    <property type="evidence" value="ECO:0007669"/>
    <property type="project" value="TreeGrafter"/>
</dbReference>
<name>A0A7T7CFG4_9BACI</name>
<dbReference type="Proteomes" id="UP000595349">
    <property type="component" value="Chromosome"/>
</dbReference>
<dbReference type="KEGG" id="scib:HUG20_08745"/>
<evidence type="ECO:0000256" key="1">
    <source>
        <dbReference type="ARBA" id="ARBA00008655"/>
    </source>
</evidence>
<accession>A0A7T7CFG4</accession>
<reference evidence="7 8" key="1">
    <citation type="submission" date="2020-06" db="EMBL/GenBank/DDBJ databases">
        <title>Genomic analysis of Salicibibacter sp. NKC21-4.</title>
        <authorList>
            <person name="Oh Y.J."/>
        </authorList>
    </citation>
    <scope>NUCLEOTIDE SEQUENCE [LARGE SCALE GENOMIC DNA]</scope>
    <source>
        <strain evidence="7 8">NKC21-4</strain>
    </source>
</reference>
<dbReference type="Pfam" id="PF01553">
    <property type="entry name" value="Acyltransferase"/>
    <property type="match status" value="1"/>
</dbReference>
<keyword evidence="4" id="KW-1208">Phospholipid metabolism</keyword>